<reference evidence="2" key="3">
    <citation type="submission" date="2025-08" db="UniProtKB">
        <authorList>
            <consortium name="RefSeq"/>
        </authorList>
    </citation>
    <scope>IDENTIFICATION</scope>
    <source>
        <strain evidence="2">NI907</strain>
    </source>
</reference>
<evidence type="ECO:0000313" key="1">
    <source>
        <dbReference type="Proteomes" id="UP000515153"/>
    </source>
</evidence>
<accession>A0A6P8B7V5</accession>
<evidence type="ECO:0000313" key="2">
    <source>
        <dbReference type="RefSeq" id="XP_030983250.1"/>
    </source>
</evidence>
<dbReference type="Proteomes" id="UP000515153">
    <property type="component" value="Chromosome I"/>
</dbReference>
<dbReference type="KEGG" id="pgri:PgNI_05143"/>
<sequence>MQSPIRGGLLCLVHLPNGYQFASPVNRVKDIELGGIVRARARQVKAPRWHCLGLRSRGRLPPNLAEGQPIMPMRSAFFIRGQPETVLARPRSENLPKVVETYLIEAGSSPKTLGFHLESQVQQVYKQLVCPLRERSYAPGQPGMYCTHKRRGDSRLPYLEVPEQKRADK</sequence>
<protein>
    <submittedName>
        <fullName evidence="2">Uncharacterized protein</fullName>
    </submittedName>
</protein>
<organism evidence="1 2">
    <name type="scientific">Pyricularia grisea</name>
    <name type="common">Crabgrass-specific blast fungus</name>
    <name type="synonym">Magnaporthe grisea</name>
    <dbReference type="NCBI Taxonomy" id="148305"/>
    <lineage>
        <taxon>Eukaryota</taxon>
        <taxon>Fungi</taxon>
        <taxon>Dikarya</taxon>
        <taxon>Ascomycota</taxon>
        <taxon>Pezizomycotina</taxon>
        <taxon>Sordariomycetes</taxon>
        <taxon>Sordariomycetidae</taxon>
        <taxon>Magnaporthales</taxon>
        <taxon>Pyriculariaceae</taxon>
        <taxon>Pyricularia</taxon>
    </lineage>
</organism>
<proteinExistence type="predicted"/>
<reference evidence="1 2" key="1">
    <citation type="journal article" date="2019" name="Mol. Biol. Evol.">
        <title>Blast fungal genomes show frequent chromosomal changes, gene gains and losses, and effector gene turnover.</title>
        <authorList>
            <person name="Gomez Luciano L.B."/>
            <person name="Jason Tsai I."/>
            <person name="Chuma I."/>
            <person name="Tosa Y."/>
            <person name="Chen Y.H."/>
            <person name="Li J.Y."/>
            <person name="Li M.Y."/>
            <person name="Jade Lu M.Y."/>
            <person name="Nakayashiki H."/>
            <person name="Li W.H."/>
        </authorList>
    </citation>
    <scope>NUCLEOTIDE SEQUENCE [LARGE SCALE GENOMIC DNA]</scope>
    <source>
        <strain evidence="1 2">NI907</strain>
    </source>
</reference>
<keyword evidence="1" id="KW-1185">Reference proteome</keyword>
<gene>
    <name evidence="2" type="ORF">PgNI_05143</name>
</gene>
<dbReference type="AlphaFoldDB" id="A0A6P8B7V5"/>
<dbReference type="GeneID" id="41960089"/>
<reference evidence="2" key="2">
    <citation type="submission" date="2019-10" db="EMBL/GenBank/DDBJ databases">
        <authorList>
            <consortium name="NCBI Genome Project"/>
        </authorList>
    </citation>
    <scope>NUCLEOTIDE SEQUENCE</scope>
    <source>
        <strain evidence="2">NI907</strain>
    </source>
</reference>
<dbReference type="RefSeq" id="XP_030983250.1">
    <property type="nucleotide sequence ID" value="XM_031125180.1"/>
</dbReference>
<name>A0A6P8B7V5_PYRGI</name>